<keyword evidence="3" id="KW-1185">Reference proteome</keyword>
<dbReference type="NCBIfam" id="TIGR02246">
    <property type="entry name" value="SgcJ/EcaC family oxidoreductase"/>
    <property type="match status" value="1"/>
</dbReference>
<feature type="domain" description="SnoaL-like" evidence="1">
    <location>
        <begin position="12"/>
        <end position="120"/>
    </location>
</feature>
<evidence type="ECO:0000259" key="1">
    <source>
        <dbReference type="Pfam" id="PF13577"/>
    </source>
</evidence>
<organism evidence="2 3">
    <name type="scientific">Saccharothrix carnea</name>
    <dbReference type="NCBI Taxonomy" id="1280637"/>
    <lineage>
        <taxon>Bacteria</taxon>
        <taxon>Bacillati</taxon>
        <taxon>Actinomycetota</taxon>
        <taxon>Actinomycetes</taxon>
        <taxon>Pseudonocardiales</taxon>
        <taxon>Pseudonocardiaceae</taxon>
        <taxon>Saccharothrix</taxon>
    </lineage>
</organism>
<gene>
    <name evidence="2" type="ORF">B0I31_109180</name>
</gene>
<dbReference type="AlphaFoldDB" id="A0A2P8I4J6"/>
<reference evidence="2 3" key="1">
    <citation type="submission" date="2018-03" db="EMBL/GenBank/DDBJ databases">
        <title>Genomic Encyclopedia of Type Strains, Phase III (KMG-III): the genomes of soil and plant-associated and newly described type strains.</title>
        <authorList>
            <person name="Whitman W."/>
        </authorList>
    </citation>
    <scope>NUCLEOTIDE SEQUENCE [LARGE SCALE GENOMIC DNA]</scope>
    <source>
        <strain evidence="2 3">CGMCC 4.7097</strain>
    </source>
</reference>
<evidence type="ECO:0000313" key="3">
    <source>
        <dbReference type="Proteomes" id="UP000241118"/>
    </source>
</evidence>
<dbReference type="Pfam" id="PF13577">
    <property type="entry name" value="SnoaL_4"/>
    <property type="match status" value="1"/>
</dbReference>
<dbReference type="Proteomes" id="UP000241118">
    <property type="component" value="Unassembled WGS sequence"/>
</dbReference>
<dbReference type="SUPFAM" id="SSF54427">
    <property type="entry name" value="NTF2-like"/>
    <property type="match status" value="1"/>
</dbReference>
<sequence>MSVADVVRVPERIISAWAAQDPDAFAEVFTEKGTLVLPNDVLLKGREEVREFMKNAFAGPYAGTRVTGAPVDVKVLGEDAAVLVTQGGVLAPGETEVAKERAITATWVVAREDGEWRLAAYQNTPRF</sequence>
<dbReference type="EMBL" id="PYAX01000009">
    <property type="protein sequence ID" value="PSL53390.1"/>
    <property type="molecule type" value="Genomic_DNA"/>
</dbReference>
<comment type="caution">
    <text evidence="2">The sequence shown here is derived from an EMBL/GenBank/DDBJ whole genome shotgun (WGS) entry which is preliminary data.</text>
</comment>
<evidence type="ECO:0000313" key="2">
    <source>
        <dbReference type="EMBL" id="PSL53390.1"/>
    </source>
</evidence>
<dbReference type="InterPro" id="IPR011944">
    <property type="entry name" value="Steroid_delta5-4_isomerase"/>
</dbReference>
<accession>A0A2P8I4J6</accession>
<dbReference type="InterPro" id="IPR032710">
    <property type="entry name" value="NTF2-like_dom_sf"/>
</dbReference>
<dbReference type="RefSeq" id="WP_245950442.1">
    <property type="nucleotide sequence ID" value="NZ_PYAX01000009.1"/>
</dbReference>
<proteinExistence type="predicted"/>
<dbReference type="Gene3D" id="3.10.450.50">
    <property type="match status" value="1"/>
</dbReference>
<dbReference type="InterPro" id="IPR037401">
    <property type="entry name" value="SnoaL-like"/>
</dbReference>
<name>A0A2P8I4J6_SACCR</name>
<protein>
    <submittedName>
        <fullName evidence="2">Uncharacterized protein (TIGR02246 family)</fullName>
    </submittedName>
</protein>